<reference evidence="4 5" key="1">
    <citation type="journal article" date="2021" name="Nat. Commun.">
        <title>Genetic determinants of endophytism in the Arabidopsis root mycobiome.</title>
        <authorList>
            <person name="Mesny F."/>
            <person name="Miyauchi S."/>
            <person name="Thiergart T."/>
            <person name="Pickel B."/>
            <person name="Atanasova L."/>
            <person name="Karlsson M."/>
            <person name="Huettel B."/>
            <person name="Barry K.W."/>
            <person name="Haridas S."/>
            <person name="Chen C."/>
            <person name="Bauer D."/>
            <person name="Andreopoulos W."/>
            <person name="Pangilinan J."/>
            <person name="LaButti K."/>
            <person name="Riley R."/>
            <person name="Lipzen A."/>
            <person name="Clum A."/>
            <person name="Drula E."/>
            <person name="Henrissat B."/>
            <person name="Kohler A."/>
            <person name="Grigoriev I.V."/>
            <person name="Martin F.M."/>
            <person name="Hacquard S."/>
        </authorList>
    </citation>
    <scope>NUCLEOTIDE SEQUENCE [LARGE SCALE GENOMIC DNA]</scope>
    <source>
        <strain evidence="4 5">MPI-CAGE-CH-0241</strain>
    </source>
</reference>
<dbReference type="InterPro" id="IPR003819">
    <property type="entry name" value="TauD/TfdA-like"/>
</dbReference>
<keyword evidence="1" id="KW-0560">Oxidoreductase</keyword>
<dbReference type="AlphaFoldDB" id="A0A9P8W3Z8"/>
<dbReference type="Pfam" id="PF02668">
    <property type="entry name" value="TauD"/>
    <property type="match status" value="1"/>
</dbReference>
<keyword evidence="5" id="KW-1185">Reference proteome</keyword>
<evidence type="ECO:0000313" key="4">
    <source>
        <dbReference type="EMBL" id="KAH6889704.1"/>
    </source>
</evidence>
<evidence type="ECO:0000256" key="1">
    <source>
        <dbReference type="ARBA" id="ARBA00023002"/>
    </source>
</evidence>
<gene>
    <name evidence="4" type="ORF">B0T10DRAFT_404277</name>
</gene>
<dbReference type="GO" id="GO:0016491">
    <property type="term" value="F:oxidoreductase activity"/>
    <property type="evidence" value="ECO:0007669"/>
    <property type="project" value="UniProtKB-KW"/>
</dbReference>
<name>A0A9P8W3Z8_9HYPO</name>
<evidence type="ECO:0000259" key="3">
    <source>
        <dbReference type="Pfam" id="PF02668"/>
    </source>
</evidence>
<comment type="caution">
    <text evidence="4">The sequence shown here is derived from an EMBL/GenBank/DDBJ whole genome shotgun (WGS) entry which is preliminary data.</text>
</comment>
<dbReference type="EMBL" id="JAGPYM010000010">
    <property type="protein sequence ID" value="KAH6889704.1"/>
    <property type="molecule type" value="Genomic_DNA"/>
</dbReference>
<feature type="domain" description="TauD/TfdA-like" evidence="3">
    <location>
        <begin position="67"/>
        <end position="318"/>
    </location>
</feature>
<dbReference type="Proteomes" id="UP000777438">
    <property type="component" value="Unassembled WGS sequence"/>
</dbReference>
<dbReference type="PANTHER" id="PTHR10696">
    <property type="entry name" value="GAMMA-BUTYROBETAINE HYDROXYLASE-RELATED"/>
    <property type="match status" value="1"/>
</dbReference>
<dbReference type="Gene3D" id="3.60.130.10">
    <property type="entry name" value="Clavaminate synthase-like"/>
    <property type="match status" value="1"/>
</dbReference>
<dbReference type="InterPro" id="IPR050411">
    <property type="entry name" value="AlphaKG_dependent_hydroxylases"/>
</dbReference>
<accession>A0A9P8W3Z8</accession>
<evidence type="ECO:0000313" key="5">
    <source>
        <dbReference type="Proteomes" id="UP000777438"/>
    </source>
</evidence>
<protein>
    <recommendedName>
        <fullName evidence="3">TauD/TfdA-like domain-containing protein</fullName>
    </recommendedName>
</protein>
<dbReference type="OrthoDB" id="272271at2759"/>
<dbReference type="PANTHER" id="PTHR10696:SF54">
    <property type="entry name" value="FAMILY OXIDOREDUCTASE, PUTATIVE (AFU_ORTHOLOGUE AFUA_4G13850)-RELATED"/>
    <property type="match status" value="1"/>
</dbReference>
<dbReference type="SUPFAM" id="SSF51197">
    <property type="entry name" value="Clavaminate synthase-like"/>
    <property type="match status" value="1"/>
</dbReference>
<evidence type="ECO:0000256" key="2">
    <source>
        <dbReference type="SAM" id="Coils"/>
    </source>
</evidence>
<feature type="coiled-coil region" evidence="2">
    <location>
        <begin position="40"/>
        <end position="70"/>
    </location>
</feature>
<sequence length="384" mass="42764">MGLVSEFKLKPGQEDLAQAALTGPLVWSGADFKDVQSYALQLEENDILEVENALNEFKKLGLELDQVSQTNFPLPGLSRRLRASSEALHLGRGFVLARGLEMSRYSNEDSVTIFLGIASHIAEKRGYQDRKGKMLSHVVEAKNWNIPASRRHGIHTSEALPLHSDMGCDILSLQVRDSADKGGYTYLSSAWSVFNDLLNREPDVIKTLLTPNWPVQISSKKASHYLASVFSFHDGKLLASLDPHRLGPHPSMAGSTIPSLTDSQRHALQAVSESAARSELQLNLKKGDILFFNNLALLHRRDAYLDGENSSRHMVRLWLRSQRLGWAIPDSLLPPWQAAYGENKEVKARTYPLIPAAKYPNRRYTSGSAAFVIEDESESDYESA</sequence>
<keyword evidence="2" id="KW-0175">Coiled coil</keyword>
<dbReference type="InterPro" id="IPR042098">
    <property type="entry name" value="TauD-like_sf"/>
</dbReference>
<proteinExistence type="predicted"/>
<organism evidence="4 5">
    <name type="scientific">Thelonectria olida</name>
    <dbReference type="NCBI Taxonomy" id="1576542"/>
    <lineage>
        <taxon>Eukaryota</taxon>
        <taxon>Fungi</taxon>
        <taxon>Dikarya</taxon>
        <taxon>Ascomycota</taxon>
        <taxon>Pezizomycotina</taxon>
        <taxon>Sordariomycetes</taxon>
        <taxon>Hypocreomycetidae</taxon>
        <taxon>Hypocreales</taxon>
        <taxon>Nectriaceae</taxon>
        <taxon>Thelonectria</taxon>
    </lineage>
</organism>